<protein>
    <submittedName>
        <fullName evidence="1">Uncharacterized protein</fullName>
    </submittedName>
</protein>
<name>A0A256F6R9_9HYPH</name>
<reference evidence="1 2" key="1">
    <citation type="submission" date="2017-07" db="EMBL/GenBank/DDBJ databases">
        <title>Phylogenetic study on the rhizospheric bacterium Ochrobactrum sp. A44.</title>
        <authorList>
            <person name="Krzyzanowska D.M."/>
            <person name="Ossowicki A."/>
            <person name="Rajewska M."/>
            <person name="Maciag T."/>
            <person name="Kaczynski Z."/>
            <person name="Czerwicka M."/>
            <person name="Jafra S."/>
        </authorList>
    </citation>
    <scope>NUCLEOTIDE SEQUENCE [LARGE SCALE GENOMIC DNA]</scope>
    <source>
        <strain evidence="1 2">OgA9a</strain>
    </source>
</reference>
<gene>
    <name evidence="1" type="ORF">CEV33_1857</name>
</gene>
<proteinExistence type="predicted"/>
<evidence type="ECO:0000313" key="2">
    <source>
        <dbReference type="Proteomes" id="UP000216478"/>
    </source>
</evidence>
<keyword evidence="2" id="KW-1185">Reference proteome</keyword>
<dbReference type="Proteomes" id="UP000216478">
    <property type="component" value="Unassembled WGS sequence"/>
</dbReference>
<organism evidence="1 2">
    <name type="scientific">Brucella grignonensis</name>
    <dbReference type="NCBI Taxonomy" id="94627"/>
    <lineage>
        <taxon>Bacteria</taxon>
        <taxon>Pseudomonadati</taxon>
        <taxon>Pseudomonadota</taxon>
        <taxon>Alphaproteobacteria</taxon>
        <taxon>Hyphomicrobiales</taxon>
        <taxon>Brucellaceae</taxon>
        <taxon>Brucella/Ochrobactrum group</taxon>
        <taxon>Brucella</taxon>
    </lineage>
</organism>
<evidence type="ECO:0000313" key="1">
    <source>
        <dbReference type="EMBL" id="OYR10396.1"/>
    </source>
</evidence>
<sequence>MAIGKAALLALSASKHGRAEGKHGILTNRKQFYNNSDIPVKIFLIFS</sequence>
<comment type="caution">
    <text evidence="1">The sequence shown here is derived from an EMBL/GenBank/DDBJ whole genome shotgun (WGS) entry which is preliminary data.</text>
</comment>
<dbReference type="AlphaFoldDB" id="A0A256F6R9"/>
<accession>A0A256F6R9</accession>
<dbReference type="EMBL" id="NNRL01000163">
    <property type="protein sequence ID" value="OYR10396.1"/>
    <property type="molecule type" value="Genomic_DNA"/>
</dbReference>